<organism evidence="1 2">
    <name type="scientific">Streptomyces fructofermentans</name>
    <dbReference type="NCBI Taxonomy" id="152141"/>
    <lineage>
        <taxon>Bacteria</taxon>
        <taxon>Bacillati</taxon>
        <taxon>Actinomycetota</taxon>
        <taxon>Actinomycetes</taxon>
        <taxon>Kitasatosporales</taxon>
        <taxon>Streptomycetaceae</taxon>
        <taxon>Streptomyces</taxon>
    </lineage>
</organism>
<name>A0A918K9F6_9ACTN</name>
<accession>A0A918K9F6</accession>
<gene>
    <name evidence="1" type="ORF">GCM10010515_22600</name>
</gene>
<dbReference type="EMBL" id="BMWD01000006">
    <property type="protein sequence ID" value="GGX54738.1"/>
    <property type="molecule type" value="Genomic_DNA"/>
</dbReference>
<dbReference type="Proteomes" id="UP000645555">
    <property type="component" value="Unassembled WGS sequence"/>
</dbReference>
<proteinExistence type="predicted"/>
<sequence>MAEGAGGERGVVVHAPGFPAAAPTPNRCYTPVGKTGRARPKVQTFDCRNPLVRPGVTASISCIP</sequence>
<evidence type="ECO:0000313" key="1">
    <source>
        <dbReference type="EMBL" id="GGX54738.1"/>
    </source>
</evidence>
<comment type="caution">
    <text evidence="1">The sequence shown here is derived from an EMBL/GenBank/DDBJ whole genome shotgun (WGS) entry which is preliminary data.</text>
</comment>
<reference evidence="1" key="2">
    <citation type="submission" date="2020-09" db="EMBL/GenBank/DDBJ databases">
        <authorList>
            <person name="Sun Q."/>
            <person name="Ohkuma M."/>
        </authorList>
    </citation>
    <scope>NUCLEOTIDE SEQUENCE</scope>
    <source>
        <strain evidence="1">JCM 4956</strain>
    </source>
</reference>
<protein>
    <submittedName>
        <fullName evidence="1">Uncharacterized protein</fullName>
    </submittedName>
</protein>
<evidence type="ECO:0000313" key="2">
    <source>
        <dbReference type="Proteomes" id="UP000645555"/>
    </source>
</evidence>
<keyword evidence="2" id="KW-1185">Reference proteome</keyword>
<dbReference type="AlphaFoldDB" id="A0A918K9F6"/>
<reference evidence="1" key="1">
    <citation type="journal article" date="2014" name="Int. J. Syst. Evol. Microbiol.">
        <title>Complete genome sequence of Corynebacterium casei LMG S-19264T (=DSM 44701T), isolated from a smear-ripened cheese.</title>
        <authorList>
            <consortium name="US DOE Joint Genome Institute (JGI-PGF)"/>
            <person name="Walter F."/>
            <person name="Albersmeier A."/>
            <person name="Kalinowski J."/>
            <person name="Ruckert C."/>
        </authorList>
    </citation>
    <scope>NUCLEOTIDE SEQUENCE</scope>
    <source>
        <strain evidence="1">JCM 4956</strain>
    </source>
</reference>